<name>A0A1B1UC70_9BRAD</name>
<reference evidence="4 5" key="1">
    <citation type="submission" date="2016-07" db="EMBL/GenBank/DDBJ databases">
        <title>Complete genome sequence of Bradyrhizobium icense LMTR 13T, a potential inoculant strain isolated from lima bean (Phaseolus lunatus) in Peru.</title>
        <authorList>
            <person name="Ormeno-Orrillo E."/>
            <person name="Duran D."/>
            <person name="Rogel M.A."/>
            <person name="Rey L."/>
            <person name="Imperial J."/>
            <person name="Ruiz-Argueso T."/>
            <person name="Martinez-Romero E."/>
        </authorList>
    </citation>
    <scope>NUCLEOTIDE SEQUENCE [LARGE SCALE GENOMIC DNA]</scope>
    <source>
        <strain evidence="4 5">LMTR 13</strain>
    </source>
</reference>
<dbReference type="GO" id="GO:0016829">
    <property type="term" value="F:lyase activity"/>
    <property type="evidence" value="ECO:0007669"/>
    <property type="project" value="InterPro"/>
</dbReference>
<evidence type="ECO:0000313" key="5">
    <source>
        <dbReference type="Proteomes" id="UP000092839"/>
    </source>
</evidence>
<dbReference type="InterPro" id="IPR042183">
    <property type="entry name" value="MmgE/PrpD_sf_1"/>
</dbReference>
<evidence type="ECO:0000256" key="1">
    <source>
        <dbReference type="ARBA" id="ARBA00006174"/>
    </source>
</evidence>
<dbReference type="Pfam" id="PF19305">
    <property type="entry name" value="MmgE_PrpD_C"/>
    <property type="match status" value="1"/>
</dbReference>
<keyword evidence="5" id="KW-1185">Reference proteome</keyword>
<dbReference type="PANTHER" id="PTHR16943:SF8">
    <property type="entry name" value="2-METHYLCITRATE DEHYDRATASE"/>
    <property type="match status" value="1"/>
</dbReference>
<evidence type="ECO:0008006" key="6">
    <source>
        <dbReference type="Google" id="ProtNLM"/>
    </source>
</evidence>
<evidence type="ECO:0000313" key="4">
    <source>
        <dbReference type="EMBL" id="ANW00362.1"/>
    </source>
</evidence>
<dbReference type="InterPro" id="IPR005656">
    <property type="entry name" value="MmgE_PrpD"/>
</dbReference>
<comment type="similarity">
    <text evidence="1">Belongs to the PrpD family.</text>
</comment>
<dbReference type="KEGG" id="bic:LMTR13_09480"/>
<dbReference type="InterPro" id="IPR045337">
    <property type="entry name" value="MmgE_PrpD_C"/>
</dbReference>
<gene>
    <name evidence="4" type="ORF">LMTR13_09480</name>
</gene>
<dbReference type="InterPro" id="IPR045336">
    <property type="entry name" value="MmgE_PrpD_N"/>
</dbReference>
<accession>A0A1B1UC70</accession>
<dbReference type="Pfam" id="PF03972">
    <property type="entry name" value="MmgE_PrpD_N"/>
    <property type="match status" value="1"/>
</dbReference>
<dbReference type="Gene3D" id="1.10.4100.10">
    <property type="entry name" value="2-methylcitrate dehydratase PrpD"/>
    <property type="match status" value="1"/>
</dbReference>
<dbReference type="AlphaFoldDB" id="A0A1B1UC70"/>
<dbReference type="RefSeq" id="WP_065727641.1">
    <property type="nucleotide sequence ID" value="NZ_CP016428.1"/>
</dbReference>
<sequence>MTIESSGSNETPLARQLARASLAVDPGRFDESVIAKTKICLLDFLSCAFEARHHPWSRQAIGIARHTENGATVIGTSKLATPGDAAFANATLGHGLVREDMHAASICHHGVVIWPTLLALSERTPLSGATLLAAAIVGYEAGAQIGRTLFNADLARLYRPTGRVAPLGAALAGSRALSLTEDAATSAVSIAANTSCGLNEWPHAGGSEMYFHPGFAARNAIAAIELAEAGACASETILEGEAGLFAAYRRQGAPAGIRLFAGSEPEIMAVYNKPAPACNFAQTAAQAALQAARELKNPEEIDAVSILVPEAAARYPGCDSVGPYRNALQAKMSIPFSVAAVLARGAIEEDNYAEINDPSILSLVERTDLQCDSAFTAAFPAQQGAEISISLRNGKTIRQRLDNVIAATPQEIRTRFRQAATDAIGGNRARGLEELVNGCERLPDSGVIAKQCRPEPAERLLRPAS</sequence>
<dbReference type="InterPro" id="IPR036148">
    <property type="entry name" value="MmgE/PrpD_sf"/>
</dbReference>
<proteinExistence type="inferred from homology"/>
<dbReference type="OrthoDB" id="9795089at2"/>
<dbReference type="STRING" id="1274631.LMTR13_09480"/>
<evidence type="ECO:0000259" key="3">
    <source>
        <dbReference type="Pfam" id="PF19305"/>
    </source>
</evidence>
<dbReference type="InterPro" id="IPR042188">
    <property type="entry name" value="MmgE/PrpD_sf_2"/>
</dbReference>
<dbReference type="SUPFAM" id="SSF103378">
    <property type="entry name" value="2-methylcitrate dehydratase PrpD"/>
    <property type="match status" value="1"/>
</dbReference>
<dbReference type="Gene3D" id="3.30.1330.120">
    <property type="entry name" value="2-methylcitrate dehydratase PrpD"/>
    <property type="match status" value="1"/>
</dbReference>
<dbReference type="Proteomes" id="UP000092839">
    <property type="component" value="Chromosome"/>
</dbReference>
<protein>
    <recommendedName>
        <fullName evidence="6">MmgE/PrpD family protein</fullName>
    </recommendedName>
</protein>
<dbReference type="PANTHER" id="PTHR16943">
    <property type="entry name" value="2-METHYLCITRATE DEHYDRATASE-RELATED"/>
    <property type="match status" value="1"/>
</dbReference>
<feature type="domain" description="MmgE/PrpD C-terminal" evidence="3">
    <location>
        <begin position="276"/>
        <end position="431"/>
    </location>
</feature>
<dbReference type="EMBL" id="CP016428">
    <property type="protein sequence ID" value="ANW00362.1"/>
    <property type="molecule type" value="Genomic_DNA"/>
</dbReference>
<evidence type="ECO:0000259" key="2">
    <source>
        <dbReference type="Pfam" id="PF03972"/>
    </source>
</evidence>
<organism evidence="4 5">
    <name type="scientific">Bradyrhizobium icense</name>
    <dbReference type="NCBI Taxonomy" id="1274631"/>
    <lineage>
        <taxon>Bacteria</taxon>
        <taxon>Pseudomonadati</taxon>
        <taxon>Pseudomonadota</taxon>
        <taxon>Alphaproteobacteria</taxon>
        <taxon>Hyphomicrobiales</taxon>
        <taxon>Nitrobacteraceae</taxon>
        <taxon>Bradyrhizobium</taxon>
    </lineage>
</organism>
<feature type="domain" description="MmgE/PrpD N-terminal" evidence="2">
    <location>
        <begin position="16"/>
        <end position="250"/>
    </location>
</feature>